<dbReference type="InterPro" id="IPR013731">
    <property type="entry name" value="OapA_N"/>
</dbReference>
<dbReference type="Gene3D" id="3.10.450.350">
    <property type="match status" value="1"/>
</dbReference>
<gene>
    <name evidence="2" type="ORF">AL544_011905</name>
</gene>
<protein>
    <submittedName>
        <fullName evidence="2">Lysine transporter LysM</fullName>
    </submittedName>
</protein>
<evidence type="ECO:0000259" key="1">
    <source>
        <dbReference type="PROSITE" id="PS51782"/>
    </source>
</evidence>
<dbReference type="OrthoDB" id="6398769at2"/>
<evidence type="ECO:0000313" key="3">
    <source>
        <dbReference type="Proteomes" id="UP000053748"/>
    </source>
</evidence>
<name>A0A2J9UYX9_VIBMI</name>
<comment type="caution">
    <text evidence="2">The sequence shown here is derived from an EMBL/GenBank/DDBJ whole genome shotgun (WGS) entry which is preliminary data.</text>
</comment>
<dbReference type="Pfam" id="PF08525">
    <property type="entry name" value="OapA_N"/>
    <property type="match status" value="1"/>
</dbReference>
<dbReference type="PROSITE" id="PS51782">
    <property type="entry name" value="LYSM"/>
    <property type="match status" value="1"/>
</dbReference>
<dbReference type="InterPro" id="IPR007340">
    <property type="entry name" value="LysM_Opacity-associatedA"/>
</dbReference>
<evidence type="ECO:0000313" key="2">
    <source>
        <dbReference type="EMBL" id="PNM56730.1"/>
    </source>
</evidence>
<organism evidence="2 3">
    <name type="scientific">Vibrio mimicus</name>
    <dbReference type="NCBI Taxonomy" id="674"/>
    <lineage>
        <taxon>Bacteria</taxon>
        <taxon>Pseudomonadati</taxon>
        <taxon>Pseudomonadota</taxon>
        <taxon>Gammaproteobacteria</taxon>
        <taxon>Vibrionales</taxon>
        <taxon>Vibrionaceae</taxon>
        <taxon>Vibrio</taxon>
    </lineage>
</organism>
<feature type="domain" description="LysM" evidence="1">
    <location>
        <begin position="109"/>
        <end position="157"/>
    </location>
</feature>
<accession>A0A2J9UYX9</accession>
<dbReference type="STRING" id="674.VM_02100"/>
<sequence length="191" mass="22116">MNMNRRHKKPQQIDYLAEVKTYWQKLDWPHYRQQLSELWLRLPVFHRRGLMVLAPVVLVLMIVPLPESKEEAIEPTSSTKRIEVGMNTQSLSEQRSQNQQTALKSSAWQEYVVRQGDTLSQVFRNNELPLTDINALVKVEGADKPLSQIQAGQLIRFKLAENGQLDILQLERNNQSVMFFRLSDGGFGRSK</sequence>
<dbReference type="Proteomes" id="UP000053748">
    <property type="component" value="Unassembled WGS sequence"/>
</dbReference>
<reference evidence="2" key="1">
    <citation type="submission" date="2017-12" db="EMBL/GenBank/DDBJ databases">
        <title>FDA dAtabase for Regulatory Grade micrObial Sequences (FDA-ARGOS): Supporting development and validation of Infectious Disease Dx tests.</title>
        <authorList>
            <person name="Hoffmann M."/>
            <person name="Allard M."/>
            <person name="Evans P."/>
            <person name="Brown E."/>
            <person name="Tallon L.J."/>
            <person name="Sadzewicz L."/>
            <person name="Sengamalay N."/>
            <person name="Ott S."/>
            <person name="Godinez A."/>
            <person name="Nagaraj S."/>
            <person name="Vavikolanu K."/>
            <person name="Aluvathingal J."/>
            <person name="Nadendla S."/>
            <person name="Hobson J."/>
            <person name="Sichtig H."/>
        </authorList>
    </citation>
    <scope>NUCLEOTIDE SEQUENCE [LARGE SCALE GENOMIC DNA]</scope>
    <source>
        <strain evidence="2">FDAARGOS_113</strain>
    </source>
</reference>
<dbReference type="GO" id="GO:0042834">
    <property type="term" value="F:peptidoglycan binding"/>
    <property type="evidence" value="ECO:0007669"/>
    <property type="project" value="InterPro"/>
</dbReference>
<dbReference type="InterPro" id="IPR018392">
    <property type="entry name" value="LysM"/>
</dbReference>
<dbReference type="AlphaFoldDB" id="A0A2J9UYX9"/>
<keyword evidence="3" id="KW-1185">Reference proteome</keyword>
<dbReference type="EMBL" id="LOSJ02000002">
    <property type="protein sequence ID" value="PNM56730.1"/>
    <property type="molecule type" value="Genomic_DNA"/>
</dbReference>
<dbReference type="Pfam" id="PF04225">
    <property type="entry name" value="LysM_OapA"/>
    <property type="match status" value="1"/>
</dbReference>
<proteinExistence type="predicted"/>